<sequence length="736" mass="73355">MSPGLVRSGLLLPATAVWGAALLATAVPGAGAPLLAVAAVVAAVALPVARRSRSRAAHLVVAGAVLVGLVAGAALVGQAERDPPGLETGRRVTATVRVASTGATASRTVLRGTITAVAAVVVLRRAPPADASAVLGSVRGRLRVLAPAPPWEAAAQALRDRFAALTAGLPGDGGALLPGLAIGDTRRVGRDLLQAMRDASLTHLTAVSGANCAVVVLAVLALGAQARLPRAARTALAGAALAGFVVLVTPQPSVVRAAVMTGIGLGCVVAGRRTAGAAALSLTTTVLLLLDPWIAWSAGFVLSVAATAGLLLLAPPLAERLARVMPPRLALLLAVPVAAQAACQPVLVLLQPGIPVLGVLANLLAEPAAPVATVLGLCACLLAPAVPALAAGLALLAWVPAAWIAAVARVIGALPQLGWLPGLAGAALAALLTVLGILALRRRTANRIRLAAATCVGAAVLALGGAVVGGGVGRSVGTPTDWTLAACDVGQGDGLVLSSAGRFAVVDTGREPGAILGCLDRLGVRRIDLLVLTHWDDDHVGAADAVAPRVATALVGPADGGKQVRALSALRAAGARVQEAGRGDVARVGALRLEVLWPPRPLGGVEPGNPASITLAVTGPGPSVLMTGDLGEEAQDALLALGPLPRVDVVKVSHHGSADQSPRFYAAAGAALGIVSAGAGNDYGHPTARLLDILRSTGTAPVRTDQDGMVLVGQRDGRLRLWTEHPVTAAVWTPAK</sequence>
<feature type="transmembrane region" description="Helical" evidence="6">
    <location>
        <begin position="418"/>
        <end position="438"/>
    </location>
</feature>
<feature type="transmembrane region" description="Helical" evidence="6">
    <location>
        <begin position="56"/>
        <end position="76"/>
    </location>
</feature>
<dbReference type="Proteomes" id="UP001597347">
    <property type="component" value="Unassembled WGS sequence"/>
</dbReference>
<dbReference type="InterPro" id="IPR036866">
    <property type="entry name" value="RibonucZ/Hydroxyglut_hydro"/>
</dbReference>
<dbReference type="InterPro" id="IPR052159">
    <property type="entry name" value="Competence_DNA_uptake"/>
</dbReference>
<feature type="transmembrane region" description="Helical" evidence="6">
    <location>
        <begin position="393"/>
        <end position="412"/>
    </location>
</feature>
<dbReference type="Gene3D" id="3.60.15.10">
    <property type="entry name" value="Ribonuclease Z/Hydroxyacylglutathione hydrolase-like"/>
    <property type="match status" value="1"/>
</dbReference>
<dbReference type="NCBIfam" id="TIGR00360">
    <property type="entry name" value="ComEC_N-term"/>
    <property type="match status" value="1"/>
</dbReference>
<evidence type="ECO:0000256" key="5">
    <source>
        <dbReference type="ARBA" id="ARBA00023136"/>
    </source>
</evidence>
<feature type="transmembrane region" description="Helical" evidence="6">
    <location>
        <begin position="231"/>
        <end position="250"/>
    </location>
</feature>
<keyword evidence="4 6" id="KW-1133">Transmembrane helix</keyword>
<evidence type="ECO:0000313" key="8">
    <source>
        <dbReference type="EMBL" id="MFD1722192.1"/>
    </source>
</evidence>
<dbReference type="PANTHER" id="PTHR30619:SF1">
    <property type="entry name" value="RECOMBINATION PROTEIN 2"/>
    <property type="match status" value="1"/>
</dbReference>
<dbReference type="InterPro" id="IPR001279">
    <property type="entry name" value="Metallo-B-lactamas"/>
</dbReference>
<dbReference type="SMART" id="SM00849">
    <property type="entry name" value="Lactamase_B"/>
    <property type="match status" value="1"/>
</dbReference>
<keyword evidence="2" id="KW-1003">Cell membrane</keyword>
<dbReference type="InterPro" id="IPR004477">
    <property type="entry name" value="ComEC_N"/>
</dbReference>
<evidence type="ECO:0000256" key="2">
    <source>
        <dbReference type="ARBA" id="ARBA00022475"/>
    </source>
</evidence>
<feature type="transmembrane region" description="Helical" evidence="6">
    <location>
        <begin position="450"/>
        <end position="472"/>
    </location>
</feature>
<evidence type="ECO:0000259" key="7">
    <source>
        <dbReference type="SMART" id="SM00849"/>
    </source>
</evidence>
<comment type="caution">
    <text evidence="8">The sequence shown here is derived from an EMBL/GenBank/DDBJ whole genome shotgun (WGS) entry which is preliminary data.</text>
</comment>
<dbReference type="SUPFAM" id="SSF56281">
    <property type="entry name" value="Metallo-hydrolase/oxidoreductase"/>
    <property type="match status" value="1"/>
</dbReference>
<evidence type="ECO:0000256" key="6">
    <source>
        <dbReference type="SAM" id="Phobius"/>
    </source>
</evidence>
<proteinExistence type="predicted"/>
<dbReference type="Pfam" id="PF00753">
    <property type="entry name" value="Lactamase_B"/>
    <property type="match status" value="1"/>
</dbReference>
<protein>
    <submittedName>
        <fullName evidence="8">ComEC/Rec2 family competence protein</fullName>
    </submittedName>
</protein>
<gene>
    <name evidence="8" type="ORF">ACFSBI_11585</name>
</gene>
<dbReference type="PANTHER" id="PTHR30619">
    <property type="entry name" value="DNA INTERNALIZATION/COMPETENCE PROTEIN COMEC/REC2"/>
    <property type="match status" value="1"/>
</dbReference>
<organism evidence="8 9">
    <name type="scientific">Amnibacterium endophyticum</name>
    <dbReference type="NCBI Taxonomy" id="2109337"/>
    <lineage>
        <taxon>Bacteria</taxon>
        <taxon>Bacillati</taxon>
        <taxon>Actinomycetota</taxon>
        <taxon>Actinomycetes</taxon>
        <taxon>Micrococcales</taxon>
        <taxon>Microbacteriaceae</taxon>
        <taxon>Amnibacterium</taxon>
    </lineage>
</organism>
<evidence type="ECO:0000256" key="1">
    <source>
        <dbReference type="ARBA" id="ARBA00004651"/>
    </source>
</evidence>
<dbReference type="Pfam" id="PF03772">
    <property type="entry name" value="Competence"/>
    <property type="match status" value="1"/>
</dbReference>
<keyword evidence="5 6" id="KW-0472">Membrane</keyword>
<feature type="transmembrane region" description="Helical" evidence="6">
    <location>
        <begin position="29"/>
        <end position="49"/>
    </location>
</feature>
<evidence type="ECO:0000313" key="9">
    <source>
        <dbReference type="Proteomes" id="UP001597347"/>
    </source>
</evidence>
<feature type="domain" description="Metallo-beta-lactamase" evidence="7">
    <location>
        <begin position="491"/>
        <end position="678"/>
    </location>
</feature>
<reference evidence="9" key="1">
    <citation type="journal article" date="2019" name="Int. J. Syst. Evol. Microbiol.">
        <title>The Global Catalogue of Microorganisms (GCM) 10K type strain sequencing project: providing services to taxonomists for standard genome sequencing and annotation.</title>
        <authorList>
            <consortium name="The Broad Institute Genomics Platform"/>
            <consortium name="The Broad Institute Genome Sequencing Center for Infectious Disease"/>
            <person name="Wu L."/>
            <person name="Ma J."/>
        </authorList>
    </citation>
    <scope>NUCLEOTIDE SEQUENCE [LARGE SCALE GENOMIC DNA]</scope>
    <source>
        <strain evidence="9">CGMCC 1.12471</strain>
    </source>
</reference>
<dbReference type="CDD" id="cd07731">
    <property type="entry name" value="ComA-like_MBL-fold"/>
    <property type="match status" value="1"/>
</dbReference>
<evidence type="ECO:0000256" key="3">
    <source>
        <dbReference type="ARBA" id="ARBA00022692"/>
    </source>
</evidence>
<dbReference type="InterPro" id="IPR035681">
    <property type="entry name" value="ComA-like_MBL"/>
</dbReference>
<feature type="transmembrane region" description="Helical" evidence="6">
    <location>
        <begin position="293"/>
        <end position="317"/>
    </location>
</feature>
<evidence type="ECO:0000256" key="4">
    <source>
        <dbReference type="ARBA" id="ARBA00022989"/>
    </source>
</evidence>
<keyword evidence="9" id="KW-1185">Reference proteome</keyword>
<dbReference type="EMBL" id="JBHUEA010000017">
    <property type="protein sequence ID" value="MFD1722192.1"/>
    <property type="molecule type" value="Genomic_DNA"/>
</dbReference>
<name>A0ABW4LG15_9MICO</name>
<keyword evidence="3 6" id="KW-0812">Transmembrane</keyword>
<accession>A0ABW4LG15</accession>
<dbReference type="RefSeq" id="WP_377935074.1">
    <property type="nucleotide sequence ID" value="NZ_JBHUEA010000017.1"/>
</dbReference>
<comment type="subcellular location">
    <subcellularLocation>
        <location evidence="1">Cell membrane</location>
        <topology evidence="1">Multi-pass membrane protein</topology>
    </subcellularLocation>
</comment>
<feature type="transmembrane region" description="Helical" evidence="6">
    <location>
        <begin position="201"/>
        <end position="224"/>
    </location>
</feature>
<feature type="transmembrane region" description="Helical" evidence="6">
    <location>
        <begin position="329"/>
        <end position="348"/>
    </location>
</feature>